<comment type="similarity">
    <text evidence="2">Belongs to the outer membrane factor (OMF) (TC 1.B.17) family.</text>
</comment>
<dbReference type="OrthoDB" id="9771205at2"/>
<comment type="caution">
    <text evidence="9">The sequence shown here is derived from an EMBL/GenBank/DDBJ whole genome shotgun (WGS) entry which is preliminary data.</text>
</comment>
<sequence>MRINLIVNKELGFTRVLQLKSKKVSNLGLLTLLILWCNLSVAQQVIKPSEAVALALENNFGIKIAYNNVEIAENNQNILNSGYLPTLTGLAGASIDRQNSEGQLANGDTRVAEGAETRRYNASINLNYTLFDGLGRYYDYKRLKQEYDLSELQARETIENTTVQLLSVYYNVAQQSENLKSLEETIEISKDRLLRSEYQFDYGQNTKLEVLNARVDINNDSISIISARQNLINAKRDLNVVTGNTIANTFEVDTTVAFLIQLNKSDLLAKMQENNVILAQNDKNIAINEFTLKANKSGYLPTVGLTGSYGWNESTNNSPLAFLLQNTTTGFSAGVNLTWNLFDGGSTITRVKNAQIALENQKIQKEQLKIDIERNFNNAWDDYQNKLRIFEVQENNIVTAKNNFERTKERFNIGQVTSIEFRQAQLNLLNAELSRSQAKYDAKIAEILVLQISGELLNVKL</sequence>
<accession>A0A2G1VN66</accession>
<dbReference type="GO" id="GO:1990281">
    <property type="term" value="C:efflux pump complex"/>
    <property type="evidence" value="ECO:0007669"/>
    <property type="project" value="TreeGrafter"/>
</dbReference>
<reference evidence="9 10" key="1">
    <citation type="submission" date="2017-08" db="EMBL/GenBank/DDBJ databases">
        <title>The whole genome shortgun sequences of strain Leeuwenhoekiella nanhaiensis G18 from the South China Sea.</title>
        <authorList>
            <person name="Liu Q."/>
        </authorList>
    </citation>
    <scope>NUCLEOTIDE SEQUENCE [LARGE SCALE GENOMIC DNA]</scope>
    <source>
        <strain evidence="9 10">G18</strain>
    </source>
</reference>
<evidence type="ECO:0000256" key="8">
    <source>
        <dbReference type="SAM" id="Coils"/>
    </source>
</evidence>
<comment type="subcellular location">
    <subcellularLocation>
        <location evidence="1">Cell outer membrane</location>
    </subcellularLocation>
</comment>
<dbReference type="AlphaFoldDB" id="A0A2G1VN66"/>
<dbReference type="Pfam" id="PF02321">
    <property type="entry name" value="OEP"/>
    <property type="match status" value="2"/>
</dbReference>
<feature type="coiled-coil region" evidence="8">
    <location>
        <begin position="351"/>
        <end position="410"/>
    </location>
</feature>
<keyword evidence="4" id="KW-1134">Transmembrane beta strand</keyword>
<evidence type="ECO:0000313" key="9">
    <source>
        <dbReference type="EMBL" id="PHQ28215.1"/>
    </source>
</evidence>
<evidence type="ECO:0000313" key="10">
    <source>
        <dbReference type="Proteomes" id="UP000229433"/>
    </source>
</evidence>
<evidence type="ECO:0000256" key="1">
    <source>
        <dbReference type="ARBA" id="ARBA00004442"/>
    </source>
</evidence>
<dbReference type="InterPro" id="IPR003423">
    <property type="entry name" value="OMP_efflux"/>
</dbReference>
<name>A0A2G1VN66_9FLAO</name>
<keyword evidence="8" id="KW-0175">Coiled coil</keyword>
<keyword evidence="3" id="KW-0813">Transport</keyword>
<organism evidence="9 10">
    <name type="scientific">Leeuwenhoekiella nanhaiensis</name>
    <dbReference type="NCBI Taxonomy" id="1655491"/>
    <lineage>
        <taxon>Bacteria</taxon>
        <taxon>Pseudomonadati</taxon>
        <taxon>Bacteroidota</taxon>
        <taxon>Flavobacteriia</taxon>
        <taxon>Flavobacteriales</taxon>
        <taxon>Flavobacteriaceae</taxon>
        <taxon>Leeuwenhoekiella</taxon>
    </lineage>
</organism>
<dbReference type="Proteomes" id="UP000229433">
    <property type="component" value="Unassembled WGS sequence"/>
</dbReference>
<proteinExistence type="inferred from homology"/>
<evidence type="ECO:0000256" key="4">
    <source>
        <dbReference type="ARBA" id="ARBA00022452"/>
    </source>
</evidence>
<dbReference type="InterPro" id="IPR051906">
    <property type="entry name" value="TolC-like"/>
</dbReference>
<dbReference type="PANTHER" id="PTHR30026">
    <property type="entry name" value="OUTER MEMBRANE PROTEIN TOLC"/>
    <property type="match status" value="1"/>
</dbReference>
<keyword evidence="6" id="KW-0472">Membrane</keyword>
<evidence type="ECO:0000256" key="3">
    <source>
        <dbReference type="ARBA" id="ARBA00022448"/>
    </source>
</evidence>
<dbReference type="Gene3D" id="1.20.1600.10">
    <property type="entry name" value="Outer membrane efflux proteins (OEP)"/>
    <property type="match status" value="1"/>
</dbReference>
<gene>
    <name evidence="9" type="ORF">CJ305_16355</name>
</gene>
<dbReference type="PANTHER" id="PTHR30026:SF20">
    <property type="entry name" value="OUTER MEMBRANE PROTEIN TOLC"/>
    <property type="match status" value="1"/>
</dbReference>
<dbReference type="GO" id="GO:0009279">
    <property type="term" value="C:cell outer membrane"/>
    <property type="evidence" value="ECO:0007669"/>
    <property type="project" value="UniProtKB-SubCell"/>
</dbReference>
<evidence type="ECO:0000256" key="6">
    <source>
        <dbReference type="ARBA" id="ARBA00023136"/>
    </source>
</evidence>
<evidence type="ECO:0000256" key="5">
    <source>
        <dbReference type="ARBA" id="ARBA00022692"/>
    </source>
</evidence>
<keyword evidence="7" id="KW-0998">Cell outer membrane</keyword>
<protein>
    <submittedName>
        <fullName evidence="9">Transporter</fullName>
    </submittedName>
</protein>
<feature type="coiled-coil region" evidence="8">
    <location>
        <begin position="140"/>
        <end position="192"/>
    </location>
</feature>
<dbReference type="SUPFAM" id="SSF56954">
    <property type="entry name" value="Outer membrane efflux proteins (OEP)"/>
    <property type="match status" value="1"/>
</dbReference>
<dbReference type="EMBL" id="NQXA01000018">
    <property type="protein sequence ID" value="PHQ28215.1"/>
    <property type="molecule type" value="Genomic_DNA"/>
</dbReference>
<dbReference type="GO" id="GO:0015562">
    <property type="term" value="F:efflux transmembrane transporter activity"/>
    <property type="evidence" value="ECO:0007669"/>
    <property type="project" value="InterPro"/>
</dbReference>
<dbReference type="GO" id="GO:0015288">
    <property type="term" value="F:porin activity"/>
    <property type="evidence" value="ECO:0007669"/>
    <property type="project" value="TreeGrafter"/>
</dbReference>
<keyword evidence="10" id="KW-1185">Reference proteome</keyword>
<evidence type="ECO:0000256" key="7">
    <source>
        <dbReference type="ARBA" id="ARBA00023237"/>
    </source>
</evidence>
<keyword evidence="5" id="KW-0812">Transmembrane</keyword>
<evidence type="ECO:0000256" key="2">
    <source>
        <dbReference type="ARBA" id="ARBA00007613"/>
    </source>
</evidence>